<accession>A0A4Z2IPX2</accession>
<proteinExistence type="predicted"/>
<name>A0A4Z2IPX2_9TELE</name>
<evidence type="ECO:0000313" key="3">
    <source>
        <dbReference type="Proteomes" id="UP000314294"/>
    </source>
</evidence>
<keyword evidence="1" id="KW-0812">Transmembrane</keyword>
<keyword evidence="1" id="KW-1133">Transmembrane helix</keyword>
<feature type="transmembrane region" description="Helical" evidence="1">
    <location>
        <begin position="91"/>
        <end position="113"/>
    </location>
</feature>
<gene>
    <name evidence="2" type="ORF">EYF80_010467</name>
</gene>
<reference evidence="2 3" key="1">
    <citation type="submission" date="2019-03" db="EMBL/GenBank/DDBJ databases">
        <title>First draft genome of Liparis tanakae, snailfish: a comprehensive survey of snailfish specific genes.</title>
        <authorList>
            <person name="Kim W."/>
            <person name="Song I."/>
            <person name="Jeong J.-H."/>
            <person name="Kim D."/>
            <person name="Kim S."/>
            <person name="Ryu S."/>
            <person name="Song J.Y."/>
            <person name="Lee S.K."/>
        </authorList>
    </citation>
    <scope>NUCLEOTIDE SEQUENCE [LARGE SCALE GENOMIC DNA]</scope>
    <source>
        <tissue evidence="2">Muscle</tissue>
    </source>
</reference>
<protein>
    <submittedName>
        <fullName evidence="2">Uncharacterized protein</fullName>
    </submittedName>
</protein>
<sequence>MEDEKELAYRGEGTTSLTVSSEDFCSREISELYSSYIPTHAYTPRLALREQEVVQRITTSCVGSSDTDIFWTSRVMNLLTCNQLANWQIRLMLLIQLFISSSVLATRLGFLGLHRNQ</sequence>
<dbReference type="EMBL" id="SRLO01000066">
    <property type="protein sequence ID" value="TNN79223.1"/>
    <property type="molecule type" value="Genomic_DNA"/>
</dbReference>
<dbReference type="Proteomes" id="UP000314294">
    <property type="component" value="Unassembled WGS sequence"/>
</dbReference>
<evidence type="ECO:0000313" key="2">
    <source>
        <dbReference type="EMBL" id="TNN79223.1"/>
    </source>
</evidence>
<comment type="caution">
    <text evidence="2">The sequence shown here is derived from an EMBL/GenBank/DDBJ whole genome shotgun (WGS) entry which is preliminary data.</text>
</comment>
<keyword evidence="1" id="KW-0472">Membrane</keyword>
<keyword evidence="3" id="KW-1185">Reference proteome</keyword>
<dbReference type="AlphaFoldDB" id="A0A4Z2IPX2"/>
<organism evidence="2 3">
    <name type="scientific">Liparis tanakae</name>
    <name type="common">Tanaka's snailfish</name>
    <dbReference type="NCBI Taxonomy" id="230148"/>
    <lineage>
        <taxon>Eukaryota</taxon>
        <taxon>Metazoa</taxon>
        <taxon>Chordata</taxon>
        <taxon>Craniata</taxon>
        <taxon>Vertebrata</taxon>
        <taxon>Euteleostomi</taxon>
        <taxon>Actinopterygii</taxon>
        <taxon>Neopterygii</taxon>
        <taxon>Teleostei</taxon>
        <taxon>Neoteleostei</taxon>
        <taxon>Acanthomorphata</taxon>
        <taxon>Eupercaria</taxon>
        <taxon>Perciformes</taxon>
        <taxon>Cottioidei</taxon>
        <taxon>Cottales</taxon>
        <taxon>Liparidae</taxon>
        <taxon>Liparis</taxon>
    </lineage>
</organism>
<evidence type="ECO:0000256" key="1">
    <source>
        <dbReference type="SAM" id="Phobius"/>
    </source>
</evidence>